<keyword evidence="4" id="KW-1185">Reference proteome</keyword>
<feature type="compositionally biased region" description="Polar residues" evidence="2">
    <location>
        <begin position="162"/>
        <end position="185"/>
    </location>
</feature>
<dbReference type="Proteomes" id="UP000594262">
    <property type="component" value="Unplaced"/>
</dbReference>
<dbReference type="RefSeq" id="XP_066932454.1">
    <property type="nucleotide sequence ID" value="XM_067076353.1"/>
</dbReference>
<dbReference type="GeneID" id="136820114"/>
<feature type="region of interest" description="Disordered" evidence="2">
    <location>
        <begin position="1"/>
        <end position="26"/>
    </location>
</feature>
<name>A0A7M5XGM9_9CNID</name>
<dbReference type="EnsemblMetazoa" id="CLYHEMT022022.1">
    <property type="protein sequence ID" value="CLYHEMP022022.1"/>
    <property type="gene ID" value="CLYHEMG022022"/>
</dbReference>
<keyword evidence="1" id="KW-0175">Coiled coil</keyword>
<organism evidence="3 4">
    <name type="scientific">Clytia hemisphaerica</name>
    <dbReference type="NCBI Taxonomy" id="252671"/>
    <lineage>
        <taxon>Eukaryota</taxon>
        <taxon>Metazoa</taxon>
        <taxon>Cnidaria</taxon>
        <taxon>Hydrozoa</taxon>
        <taxon>Hydroidolina</taxon>
        <taxon>Leptothecata</taxon>
        <taxon>Obeliida</taxon>
        <taxon>Clytiidae</taxon>
        <taxon>Clytia</taxon>
    </lineage>
</organism>
<sequence>MLSEDTKTNSENFLKNGEVKEMKDIKDDPSALLSSVDSKNLKIESLKELCSTEMMKAPKKEEKVESKDMAVQTEDCLWLQELIQKVVTVRVKAYQKAAEKSERMDEKLSPVLKRLKEENRDLREKASVLKQKLQAIERYQNSAKKRPSSNPQPVETPPKRICTTTKSPVPINTTPPAQSNIGNINKVPVTSPQPVSFASPVRSVYIPPGPIQHAPQQFYQILPNGQRMLLQSLPTPTNDPGFVMIDPNSNNGHYNIGTQVVVANQGLRMASSHPKDNRVQQIAQVNGKNFPGTLNPLRPPMSRFQTNNVRLPVSWSAPPQQVRPQMMVAQRQPVPIQQPQKVQKPALQSPPTTKTPPPKPPNSSEAHIALPFNPLPKLKASISASGSGIILTWDYEKSGENPDKYKVECYQLFAHQAKGNIRPPGPMSQDRGRKLEMSMLYHYLWHAL</sequence>
<dbReference type="AlphaFoldDB" id="A0A7M5XGM9"/>
<feature type="compositionally biased region" description="Low complexity" evidence="2">
    <location>
        <begin position="335"/>
        <end position="345"/>
    </location>
</feature>
<feature type="region of interest" description="Disordered" evidence="2">
    <location>
        <begin position="139"/>
        <end position="185"/>
    </location>
</feature>
<protein>
    <submittedName>
        <fullName evidence="3">Uncharacterized protein</fullName>
    </submittedName>
</protein>
<accession>A0A7M5XGM9</accession>
<feature type="region of interest" description="Disordered" evidence="2">
    <location>
        <begin position="335"/>
        <end position="368"/>
    </location>
</feature>
<reference evidence="3" key="1">
    <citation type="submission" date="2021-01" db="UniProtKB">
        <authorList>
            <consortium name="EnsemblMetazoa"/>
        </authorList>
    </citation>
    <scope>IDENTIFICATION</scope>
</reference>
<feature type="compositionally biased region" description="Basic and acidic residues" evidence="2">
    <location>
        <begin position="17"/>
        <end position="26"/>
    </location>
</feature>
<feature type="coiled-coil region" evidence="1">
    <location>
        <begin position="112"/>
        <end position="139"/>
    </location>
</feature>
<evidence type="ECO:0000256" key="1">
    <source>
        <dbReference type="SAM" id="Coils"/>
    </source>
</evidence>
<proteinExistence type="predicted"/>
<evidence type="ECO:0000313" key="3">
    <source>
        <dbReference type="EnsemblMetazoa" id="CLYHEMP022022.1"/>
    </source>
</evidence>
<evidence type="ECO:0000256" key="2">
    <source>
        <dbReference type="SAM" id="MobiDB-lite"/>
    </source>
</evidence>
<evidence type="ECO:0000313" key="4">
    <source>
        <dbReference type="Proteomes" id="UP000594262"/>
    </source>
</evidence>